<protein>
    <submittedName>
        <fullName evidence="2">YpmS family protein</fullName>
    </submittedName>
</protein>
<dbReference type="Proteomes" id="UP001596022">
    <property type="component" value="Unassembled WGS sequence"/>
</dbReference>
<evidence type="ECO:0000256" key="1">
    <source>
        <dbReference type="SAM" id="Phobius"/>
    </source>
</evidence>
<comment type="caution">
    <text evidence="2">The sequence shown here is derived from an EMBL/GenBank/DDBJ whole genome shotgun (WGS) entry which is preliminary data.</text>
</comment>
<evidence type="ECO:0000313" key="2">
    <source>
        <dbReference type="EMBL" id="MFC4619086.1"/>
    </source>
</evidence>
<dbReference type="EMBL" id="JBHSFW010000005">
    <property type="protein sequence ID" value="MFC4619086.1"/>
    <property type="molecule type" value="Genomic_DNA"/>
</dbReference>
<gene>
    <name evidence="2" type="ORF">ACFO4N_10210</name>
</gene>
<reference evidence="3" key="1">
    <citation type="journal article" date="2019" name="Int. J. Syst. Evol. Microbiol.">
        <title>The Global Catalogue of Microorganisms (GCM) 10K type strain sequencing project: providing services to taxonomists for standard genome sequencing and annotation.</title>
        <authorList>
            <consortium name="The Broad Institute Genomics Platform"/>
            <consortium name="The Broad Institute Genome Sequencing Center for Infectious Disease"/>
            <person name="Wu L."/>
            <person name="Ma J."/>
        </authorList>
    </citation>
    <scope>NUCLEOTIDE SEQUENCE [LARGE SCALE GENOMIC DNA]</scope>
    <source>
        <strain evidence="3">CGMCC 1.16306</strain>
    </source>
</reference>
<keyword evidence="3" id="KW-1185">Reference proteome</keyword>
<organism evidence="2 3">
    <name type="scientific">Camelliibacillus cellulosilyticus</name>
    <dbReference type="NCBI Taxonomy" id="2174486"/>
    <lineage>
        <taxon>Bacteria</taxon>
        <taxon>Bacillati</taxon>
        <taxon>Bacillota</taxon>
        <taxon>Bacilli</taxon>
        <taxon>Bacillales</taxon>
        <taxon>Sporolactobacillaceae</taxon>
        <taxon>Camelliibacillus</taxon>
    </lineage>
</organism>
<evidence type="ECO:0000313" key="3">
    <source>
        <dbReference type="Proteomes" id="UP001596022"/>
    </source>
</evidence>
<dbReference type="RefSeq" id="WP_376846185.1">
    <property type="nucleotide sequence ID" value="NZ_JBHSFW010000005.1"/>
</dbReference>
<feature type="transmembrane region" description="Helical" evidence="1">
    <location>
        <begin position="7"/>
        <end position="29"/>
    </location>
</feature>
<sequence>MTKWKKAFIVIAAVDLIVILLFVVLYVMATRAPEQVVPRESIQPPTSPIFTVHADKKQLTKLINAEIEKHPTGNLSIYIRTDQTVDLIGNLKLLGIKMPFTMSFSPSVDEKGNVILNEEAVKLGQISLPESEVLKFIRSGAGLPKWVIVDPNKKQIYVDLNGVLIKDRFFLRAKEIDLARNVIEFNVYGKTSKK</sequence>
<name>A0ABV9GP75_9BACL</name>
<keyword evidence="1" id="KW-0812">Transmembrane</keyword>
<proteinExistence type="predicted"/>
<dbReference type="Pfam" id="PF09911">
    <property type="entry name" value="DUF2140"/>
    <property type="match status" value="1"/>
</dbReference>
<accession>A0ABV9GP75</accession>
<keyword evidence="1" id="KW-0472">Membrane</keyword>
<dbReference type="InterPro" id="IPR018672">
    <property type="entry name" value="DUF2140"/>
</dbReference>
<keyword evidence="1" id="KW-1133">Transmembrane helix</keyword>